<dbReference type="OrthoDB" id="9785695at2"/>
<evidence type="ECO:0000256" key="7">
    <source>
        <dbReference type="PIRSR" id="PIRSR600760-2"/>
    </source>
</evidence>
<evidence type="ECO:0000313" key="9">
    <source>
        <dbReference type="EMBL" id="SBT23690.1"/>
    </source>
</evidence>
<evidence type="ECO:0000256" key="6">
    <source>
        <dbReference type="ARBA" id="ARBA00022842"/>
    </source>
</evidence>
<protein>
    <recommendedName>
        <fullName evidence="8">Inositol-1-monophosphatase</fullName>
        <ecNumber evidence="8">3.1.3.25</ecNumber>
    </recommendedName>
</protein>
<dbReference type="FunFam" id="3.30.540.10:FF:000003">
    <property type="entry name" value="Inositol-1-monophosphatase"/>
    <property type="match status" value="1"/>
</dbReference>
<dbReference type="PROSITE" id="PS00629">
    <property type="entry name" value="IMP_1"/>
    <property type="match status" value="1"/>
</dbReference>
<keyword evidence="11" id="KW-1185">Reference proteome</keyword>
<dbReference type="Pfam" id="PF00459">
    <property type="entry name" value="Inositol_P"/>
    <property type="match status" value="1"/>
</dbReference>
<dbReference type="Gene3D" id="3.30.540.10">
    <property type="entry name" value="Fructose-1,6-Bisphosphatase, subunit A, domain 1"/>
    <property type="match status" value="1"/>
</dbReference>
<dbReference type="EMBL" id="LT907988">
    <property type="protein sequence ID" value="SOE47655.1"/>
    <property type="molecule type" value="Genomic_DNA"/>
</dbReference>
<dbReference type="EC" id="3.1.3.25" evidence="8"/>
<accession>A0A1C3JWU8</accession>
<evidence type="ECO:0000256" key="3">
    <source>
        <dbReference type="ARBA" id="ARBA00009759"/>
    </source>
</evidence>
<gene>
    <name evidence="9" type="ORF">ODI_03718</name>
    <name evidence="10" type="ORF">ODI_R0966</name>
</gene>
<dbReference type="PANTHER" id="PTHR20854:SF4">
    <property type="entry name" value="INOSITOL-1-MONOPHOSPHATASE-RELATED"/>
    <property type="match status" value="1"/>
</dbReference>
<evidence type="ECO:0000256" key="1">
    <source>
        <dbReference type="ARBA" id="ARBA00001033"/>
    </source>
</evidence>
<keyword evidence="5 8" id="KW-0378">Hydrolase</keyword>
<dbReference type="PROSITE" id="PS00630">
    <property type="entry name" value="IMP_2"/>
    <property type="match status" value="1"/>
</dbReference>
<dbReference type="Proteomes" id="UP000078558">
    <property type="component" value="Chromosome I"/>
</dbReference>
<reference evidence="10 11" key="2">
    <citation type="submission" date="2017-08" db="EMBL/GenBank/DDBJ databases">
        <authorList>
            <person name="de Groot N.N."/>
        </authorList>
    </citation>
    <scope>NUCLEOTIDE SEQUENCE [LARGE SCALE GENOMIC DNA]</scope>
    <source>
        <strain evidence="10">Orrdi1</strain>
    </source>
</reference>
<sequence length="289" mass="30850">MDTHSPSPSKTAGSDLGKALDAAVSAAHAGAAILQSYAHHRADLVIDRKARNDLVSQADREAEAAVLEVLRDRTPAYGIVAEETGGQPEGPATWYIDPLDGTTNFLHGIPHYAVSIALVAHAGSQFGPGPKLAEDTPVIGVVYDPCREELFTAVQGVGAWLNGRRIACSRTQGLEDAVLATGFPFRDFSFADQYMPMLDRAIHTTRGVRRHGAAALDLAWTACGRFDGYWEMGLAPWDVAAGTLLVREAGGVAMDMRQGEPWPRQGNVVAGNAQIAIDLLNMIKPNLKG</sequence>
<dbReference type="KEGG" id="odi:ODI_R0966"/>
<name>A0A1C3JWU8_9BURK</name>
<dbReference type="GO" id="GO:0006020">
    <property type="term" value="P:inositol metabolic process"/>
    <property type="evidence" value="ECO:0007669"/>
    <property type="project" value="TreeGrafter"/>
</dbReference>
<keyword evidence="6 7" id="KW-0460">Magnesium</keyword>
<dbReference type="PRINTS" id="PR00377">
    <property type="entry name" value="IMPHPHTASES"/>
</dbReference>
<dbReference type="GO" id="GO:0007165">
    <property type="term" value="P:signal transduction"/>
    <property type="evidence" value="ECO:0007669"/>
    <property type="project" value="TreeGrafter"/>
</dbReference>
<dbReference type="InterPro" id="IPR000760">
    <property type="entry name" value="Inositol_monophosphatase-like"/>
</dbReference>
<dbReference type="Gene3D" id="3.40.190.80">
    <property type="match status" value="1"/>
</dbReference>
<comment type="catalytic activity">
    <reaction evidence="1 8">
        <text>a myo-inositol phosphate + H2O = myo-inositol + phosphate</text>
        <dbReference type="Rhea" id="RHEA:24056"/>
        <dbReference type="ChEBI" id="CHEBI:15377"/>
        <dbReference type="ChEBI" id="CHEBI:17268"/>
        <dbReference type="ChEBI" id="CHEBI:43474"/>
        <dbReference type="ChEBI" id="CHEBI:84139"/>
        <dbReference type="EC" id="3.1.3.25"/>
    </reaction>
</comment>
<dbReference type="InterPro" id="IPR033942">
    <property type="entry name" value="IMPase"/>
</dbReference>
<dbReference type="GO" id="GO:0008934">
    <property type="term" value="F:inositol monophosphate 1-phosphatase activity"/>
    <property type="evidence" value="ECO:0007669"/>
    <property type="project" value="InterPro"/>
</dbReference>
<reference evidence="9 11" key="1">
    <citation type="submission" date="2016-06" db="EMBL/GenBank/DDBJ databases">
        <authorList>
            <person name="Kjaerup R.B."/>
            <person name="Dalgaard T.S."/>
            <person name="Juul-Madsen H.R."/>
        </authorList>
    </citation>
    <scope>NUCLEOTIDE SEQUENCE [LARGE SCALE GENOMIC DNA]</scope>
    <source>
        <strain evidence="9">Orrdi1</strain>
    </source>
</reference>
<dbReference type="PANTHER" id="PTHR20854">
    <property type="entry name" value="INOSITOL MONOPHOSPHATASE"/>
    <property type="match status" value="1"/>
</dbReference>
<feature type="binding site" evidence="7">
    <location>
        <position position="100"/>
    </location>
    <ligand>
        <name>Mg(2+)</name>
        <dbReference type="ChEBI" id="CHEBI:18420"/>
        <label>1</label>
        <note>catalytic</note>
    </ligand>
</feature>
<dbReference type="EMBL" id="FLRC01000002">
    <property type="protein sequence ID" value="SBT23690.1"/>
    <property type="molecule type" value="Genomic_DNA"/>
</dbReference>
<feature type="binding site" evidence="7">
    <location>
        <position position="238"/>
    </location>
    <ligand>
        <name>Mg(2+)</name>
        <dbReference type="ChEBI" id="CHEBI:18420"/>
        <label>1</label>
        <note>catalytic</note>
    </ligand>
</feature>
<evidence type="ECO:0000256" key="8">
    <source>
        <dbReference type="RuleBase" id="RU364068"/>
    </source>
</evidence>
<dbReference type="InterPro" id="IPR020550">
    <property type="entry name" value="Inositol_monophosphatase_CS"/>
</dbReference>
<dbReference type="InterPro" id="IPR022337">
    <property type="entry name" value="Inositol_monophosphatase_SuhB"/>
</dbReference>
<evidence type="ECO:0000256" key="2">
    <source>
        <dbReference type="ARBA" id="ARBA00001946"/>
    </source>
</evidence>
<dbReference type="InterPro" id="IPR020583">
    <property type="entry name" value="Inositol_monoP_metal-BS"/>
</dbReference>
<dbReference type="GO" id="GO:0046872">
    <property type="term" value="F:metal ion binding"/>
    <property type="evidence" value="ECO:0007669"/>
    <property type="project" value="UniProtKB-KW"/>
</dbReference>
<dbReference type="PRINTS" id="PR01959">
    <property type="entry name" value="SBIMPHPHTASE"/>
</dbReference>
<dbReference type="STRING" id="1851544.ODI_03718"/>
<feature type="binding site" evidence="7">
    <location>
        <position position="82"/>
    </location>
    <ligand>
        <name>Mg(2+)</name>
        <dbReference type="ChEBI" id="CHEBI:18420"/>
        <label>1</label>
        <note>catalytic</note>
    </ligand>
</feature>
<feature type="binding site" evidence="7">
    <location>
        <position position="99"/>
    </location>
    <ligand>
        <name>Mg(2+)</name>
        <dbReference type="ChEBI" id="CHEBI:18420"/>
        <label>1</label>
        <note>catalytic</note>
    </ligand>
</feature>
<proteinExistence type="inferred from homology"/>
<evidence type="ECO:0000256" key="4">
    <source>
        <dbReference type="ARBA" id="ARBA00022723"/>
    </source>
</evidence>
<comment type="cofactor">
    <cofactor evidence="2 7 8">
        <name>Mg(2+)</name>
        <dbReference type="ChEBI" id="CHEBI:18420"/>
    </cofactor>
</comment>
<organism evidence="9 11">
    <name type="scientific">Orrella dioscoreae</name>
    <dbReference type="NCBI Taxonomy" id="1851544"/>
    <lineage>
        <taxon>Bacteria</taxon>
        <taxon>Pseudomonadati</taxon>
        <taxon>Pseudomonadota</taxon>
        <taxon>Betaproteobacteria</taxon>
        <taxon>Burkholderiales</taxon>
        <taxon>Alcaligenaceae</taxon>
        <taxon>Orrella</taxon>
    </lineage>
</organism>
<dbReference type="RefSeq" id="WP_067749041.1">
    <property type="nucleotide sequence ID" value="NZ_LT907988.1"/>
</dbReference>
<keyword evidence="4 7" id="KW-0479">Metal-binding</keyword>
<dbReference type="SUPFAM" id="SSF56655">
    <property type="entry name" value="Carbohydrate phosphatase"/>
    <property type="match status" value="1"/>
</dbReference>
<dbReference type="GO" id="GO:0046854">
    <property type="term" value="P:phosphatidylinositol phosphate biosynthetic process"/>
    <property type="evidence" value="ECO:0007669"/>
    <property type="project" value="InterPro"/>
</dbReference>
<comment type="similarity">
    <text evidence="3 8">Belongs to the inositol monophosphatase superfamily.</text>
</comment>
<feature type="binding site" evidence="7">
    <location>
        <position position="97"/>
    </location>
    <ligand>
        <name>Mg(2+)</name>
        <dbReference type="ChEBI" id="CHEBI:18420"/>
        <label>1</label>
        <note>catalytic</note>
    </ligand>
</feature>
<evidence type="ECO:0000256" key="5">
    <source>
        <dbReference type="ARBA" id="ARBA00022801"/>
    </source>
</evidence>
<dbReference type="AlphaFoldDB" id="A0A1C3JWU8"/>
<evidence type="ECO:0000313" key="10">
    <source>
        <dbReference type="EMBL" id="SOE47655.1"/>
    </source>
</evidence>
<dbReference type="CDD" id="cd01639">
    <property type="entry name" value="IMPase"/>
    <property type="match status" value="1"/>
</dbReference>
<evidence type="ECO:0000313" key="11">
    <source>
        <dbReference type="Proteomes" id="UP000078558"/>
    </source>
</evidence>